<evidence type="ECO:0000313" key="4">
    <source>
        <dbReference type="Proteomes" id="UP001321486"/>
    </source>
</evidence>
<dbReference type="PROSITE" id="PS50234">
    <property type="entry name" value="VWFA"/>
    <property type="match status" value="1"/>
</dbReference>
<dbReference type="Proteomes" id="UP001321486">
    <property type="component" value="Chromosome"/>
</dbReference>
<keyword evidence="1" id="KW-0812">Transmembrane</keyword>
<proteinExistence type="predicted"/>
<gene>
    <name evidence="3" type="ORF">GCM10025867_32450</name>
</gene>
<evidence type="ECO:0000313" key="3">
    <source>
        <dbReference type="EMBL" id="BDZ51004.1"/>
    </source>
</evidence>
<dbReference type="InterPro" id="IPR002035">
    <property type="entry name" value="VWF_A"/>
</dbReference>
<dbReference type="EMBL" id="AP027732">
    <property type="protein sequence ID" value="BDZ51004.1"/>
    <property type="molecule type" value="Genomic_DNA"/>
</dbReference>
<dbReference type="Gene3D" id="3.40.50.410">
    <property type="entry name" value="von Willebrand factor, type A domain"/>
    <property type="match status" value="1"/>
</dbReference>
<sequence length="349" mass="37163">MSAVVWQPILPAPVFILVAVLLGGFVLWRIIAERSSRTLLFAWIRRAAIVALLLVMVARPGLPGGTAKASVAELNVFFVVDTTSSAAAEDWNGHQPRLDGMRADIKAITDDLAGARFSLLSFDSTAIQRVPLTDDASAVVSAATVMRQEVTYYSHGSSISEADSLLASRLAAAHKTDPQRANVVYYLGDGEQTAGSKPGSFASSKSQTSGGGVLGYGTSTGGRMKEFDGYGDQYSSNRYIKDKTRSGSPDAVSRIDEPNLRAIASQLGVPYLHREAGGSLASVVNAEQHGTVKTAQGSTASIVDLYWIAAIPFFLLLLVDVALIVRALGDVRPVRRPRGVTTTVRGVRR</sequence>
<keyword evidence="4" id="KW-1185">Reference proteome</keyword>
<protein>
    <recommendedName>
        <fullName evidence="2">VWFA domain-containing protein</fullName>
    </recommendedName>
</protein>
<reference evidence="4" key="1">
    <citation type="journal article" date="2019" name="Int. J. Syst. Evol. Microbiol.">
        <title>The Global Catalogue of Microorganisms (GCM) 10K type strain sequencing project: providing services to taxonomists for standard genome sequencing and annotation.</title>
        <authorList>
            <consortium name="The Broad Institute Genomics Platform"/>
            <consortium name="The Broad Institute Genome Sequencing Center for Infectious Disease"/>
            <person name="Wu L."/>
            <person name="Ma J."/>
        </authorList>
    </citation>
    <scope>NUCLEOTIDE SEQUENCE [LARGE SCALE GENOMIC DNA]</scope>
    <source>
        <strain evidence="4">NBRC 108728</strain>
    </source>
</reference>
<feature type="transmembrane region" description="Helical" evidence="1">
    <location>
        <begin position="12"/>
        <end position="31"/>
    </location>
</feature>
<dbReference type="SUPFAM" id="SSF53300">
    <property type="entry name" value="vWA-like"/>
    <property type="match status" value="1"/>
</dbReference>
<feature type="domain" description="VWFA" evidence="2">
    <location>
        <begin position="75"/>
        <end position="267"/>
    </location>
</feature>
<feature type="transmembrane region" description="Helical" evidence="1">
    <location>
        <begin position="305"/>
        <end position="328"/>
    </location>
</feature>
<organism evidence="3 4">
    <name type="scientific">Frondihabitans sucicola</name>
    <dbReference type="NCBI Taxonomy" id="1268041"/>
    <lineage>
        <taxon>Bacteria</taxon>
        <taxon>Bacillati</taxon>
        <taxon>Actinomycetota</taxon>
        <taxon>Actinomycetes</taxon>
        <taxon>Micrococcales</taxon>
        <taxon>Microbacteriaceae</taxon>
        <taxon>Frondihabitans</taxon>
    </lineage>
</organism>
<dbReference type="Pfam" id="PF13519">
    <property type="entry name" value="VWA_2"/>
    <property type="match status" value="1"/>
</dbReference>
<dbReference type="RefSeq" id="WP_286343869.1">
    <property type="nucleotide sequence ID" value="NZ_AP027732.1"/>
</dbReference>
<evidence type="ECO:0000259" key="2">
    <source>
        <dbReference type="PROSITE" id="PS50234"/>
    </source>
</evidence>
<feature type="transmembrane region" description="Helical" evidence="1">
    <location>
        <begin position="43"/>
        <end position="62"/>
    </location>
</feature>
<accession>A0ABM8GRS7</accession>
<keyword evidence="1" id="KW-1133">Transmembrane helix</keyword>
<dbReference type="InterPro" id="IPR036465">
    <property type="entry name" value="vWFA_dom_sf"/>
</dbReference>
<evidence type="ECO:0000256" key="1">
    <source>
        <dbReference type="SAM" id="Phobius"/>
    </source>
</evidence>
<name>A0ABM8GRS7_9MICO</name>
<keyword evidence="1" id="KW-0472">Membrane</keyword>
<dbReference type="CDD" id="cd00198">
    <property type="entry name" value="vWFA"/>
    <property type="match status" value="1"/>
</dbReference>